<dbReference type="Proteomes" id="UP000282551">
    <property type="component" value="Chromosome"/>
</dbReference>
<gene>
    <name evidence="4" type="ORF">NCTC10485_05191</name>
</gene>
<keyword evidence="5" id="KW-1185">Reference proteome</keyword>
<dbReference type="EMBL" id="LR134355">
    <property type="protein sequence ID" value="VEG50871.1"/>
    <property type="molecule type" value="Genomic_DNA"/>
</dbReference>
<reference evidence="4 5" key="1">
    <citation type="submission" date="2018-12" db="EMBL/GenBank/DDBJ databases">
        <authorList>
            <consortium name="Pathogen Informatics"/>
        </authorList>
    </citation>
    <scope>NUCLEOTIDE SEQUENCE [LARGE SCALE GENOMIC DNA]</scope>
    <source>
        <strain evidence="4 5">NCTC10485</strain>
    </source>
</reference>
<feature type="compositionally biased region" description="Low complexity" evidence="2">
    <location>
        <begin position="286"/>
        <end position="295"/>
    </location>
</feature>
<evidence type="ECO:0000256" key="1">
    <source>
        <dbReference type="ARBA" id="ARBA00022729"/>
    </source>
</evidence>
<feature type="region of interest" description="Disordered" evidence="2">
    <location>
        <begin position="276"/>
        <end position="297"/>
    </location>
</feature>
<dbReference type="PROSITE" id="PS51257">
    <property type="entry name" value="PROKAR_LIPOPROTEIN"/>
    <property type="match status" value="1"/>
</dbReference>
<proteinExistence type="predicted"/>
<sequence>MFSKARSWRVVAGGAAAGVACVVGFVGSTTAAADPVLPAPPAPVPAPVTVTQTVTAAPVAAGTAPSAAAVPQAVPQQAVPHQPAALLAAPAVPTLAPATSGTLREYFADKGVALEAQDPRVFEALHITLPMPPGWTQVPDPNVPDAYVVIADRASGGLYTSNAQVVIYRLVGEFDPKEAITHGYVDSQQLPAWQSTDASLADFGGFPSALIEGTYTENELPLNTSRRHVIAKAGADHYLVSLAVTTSVSQAVATADATDAIVNGFRVTDPATPTALPVAPAPATPGDPAAVAPAPAAAPAPVAPAVPAAAPVLPGVPAPTG</sequence>
<keyword evidence="4" id="KW-0449">Lipoprotein</keyword>
<dbReference type="Pfam" id="PF10738">
    <property type="entry name" value="Lpp-LpqN"/>
    <property type="match status" value="1"/>
</dbReference>
<dbReference type="AlphaFoldDB" id="A0A3S4TR75"/>
<protein>
    <submittedName>
        <fullName evidence="4">Putative lipoprotein LpqN</fullName>
    </submittedName>
</protein>
<organism evidence="4 5">
    <name type="scientific">Mycolicibacterium chitae</name>
    <name type="common">Mycobacterium chitae</name>
    <dbReference type="NCBI Taxonomy" id="1792"/>
    <lineage>
        <taxon>Bacteria</taxon>
        <taxon>Bacillati</taxon>
        <taxon>Actinomycetota</taxon>
        <taxon>Actinomycetes</taxon>
        <taxon>Mycobacteriales</taxon>
        <taxon>Mycobacteriaceae</taxon>
        <taxon>Mycolicibacterium</taxon>
    </lineage>
</organism>
<evidence type="ECO:0000313" key="5">
    <source>
        <dbReference type="Proteomes" id="UP000282551"/>
    </source>
</evidence>
<dbReference type="OrthoDB" id="4752473at2"/>
<evidence type="ECO:0000256" key="3">
    <source>
        <dbReference type="SAM" id="SignalP"/>
    </source>
</evidence>
<accession>A0A3S4TR75</accession>
<name>A0A3S4TR75_MYCCI</name>
<feature type="chain" id="PRO_5018553775" evidence="3">
    <location>
        <begin position="34"/>
        <end position="321"/>
    </location>
</feature>
<evidence type="ECO:0000256" key="2">
    <source>
        <dbReference type="SAM" id="MobiDB-lite"/>
    </source>
</evidence>
<dbReference type="InterPro" id="IPR019674">
    <property type="entry name" value="Lipoprotein_LpqN/LpqT-like"/>
</dbReference>
<feature type="signal peptide" evidence="3">
    <location>
        <begin position="1"/>
        <end position="33"/>
    </location>
</feature>
<dbReference type="RefSeq" id="WP_126336536.1">
    <property type="nucleotide sequence ID" value="NZ_AP022604.1"/>
</dbReference>
<evidence type="ECO:0000313" key="4">
    <source>
        <dbReference type="EMBL" id="VEG50871.1"/>
    </source>
</evidence>
<keyword evidence="1 3" id="KW-0732">Signal</keyword>
<dbReference type="Gene3D" id="3.40.1000.10">
    <property type="entry name" value="Mog1/PsbP, alpha/beta/alpha sandwich"/>
    <property type="match status" value="1"/>
</dbReference>